<comment type="caution">
    <text evidence="1">The sequence shown here is derived from an EMBL/GenBank/DDBJ whole genome shotgun (WGS) entry which is preliminary data.</text>
</comment>
<keyword evidence="2" id="KW-1185">Reference proteome</keyword>
<reference evidence="1" key="1">
    <citation type="submission" date="2023-04" db="EMBL/GenBank/DDBJ databases">
        <title>Sphingomonas sp. MAHUQ-71 isolated from rice field.</title>
        <authorList>
            <person name="Huq M.A."/>
        </authorList>
    </citation>
    <scope>NUCLEOTIDE SEQUENCE</scope>
    <source>
        <strain evidence="1">MAHUQ-71</strain>
    </source>
</reference>
<dbReference type="Proteomes" id="UP001160625">
    <property type="component" value="Unassembled WGS sequence"/>
</dbReference>
<dbReference type="EMBL" id="JARYGZ010000001">
    <property type="protein sequence ID" value="MDH7637135.1"/>
    <property type="molecule type" value="Genomic_DNA"/>
</dbReference>
<name>A0ABT6MVV6_9SPHN</name>
<evidence type="ECO:0000313" key="2">
    <source>
        <dbReference type="Proteomes" id="UP001160625"/>
    </source>
</evidence>
<dbReference type="RefSeq" id="WP_281042504.1">
    <property type="nucleotide sequence ID" value="NZ_JARYGZ010000001.1"/>
</dbReference>
<proteinExistence type="predicted"/>
<organism evidence="1 2">
    <name type="scientific">Sphingomonas oryzagri</name>
    <dbReference type="NCBI Taxonomy" id="3042314"/>
    <lineage>
        <taxon>Bacteria</taxon>
        <taxon>Pseudomonadati</taxon>
        <taxon>Pseudomonadota</taxon>
        <taxon>Alphaproteobacteria</taxon>
        <taxon>Sphingomonadales</taxon>
        <taxon>Sphingomonadaceae</taxon>
        <taxon>Sphingomonas</taxon>
    </lineage>
</organism>
<evidence type="ECO:0000313" key="1">
    <source>
        <dbReference type="EMBL" id="MDH7637135.1"/>
    </source>
</evidence>
<protein>
    <submittedName>
        <fullName evidence="1">Uncharacterized protein</fullName>
    </submittedName>
</protein>
<accession>A0ABT6MVV6</accession>
<gene>
    <name evidence="1" type="ORF">QGN17_00195</name>
</gene>
<sequence length="56" mass="6036">MTLTAHWLHLRLGHPLAEVAVDESVAVEDPALAEADIIARQKAYATAPLAVRFTKG</sequence>